<proteinExistence type="predicted"/>
<name>H5SFA4_9BACT</name>
<organism evidence="3">
    <name type="scientific">uncultured Acetothermia bacterium</name>
    <dbReference type="NCBI Taxonomy" id="236499"/>
    <lineage>
        <taxon>Bacteria</taxon>
        <taxon>Candidatus Bipolaricaulota</taxon>
        <taxon>environmental samples</taxon>
    </lineage>
</organism>
<keyword evidence="2" id="KW-0732">Signal</keyword>
<feature type="chain" id="PRO_5003597629" evidence="2">
    <location>
        <begin position="22"/>
        <end position="264"/>
    </location>
</feature>
<gene>
    <name evidence="3" type="ORF">HGMM_F21A08C23</name>
</gene>
<keyword evidence="1" id="KW-0175">Coiled coil</keyword>
<dbReference type="AlphaFoldDB" id="H5SFA4"/>
<evidence type="ECO:0000256" key="1">
    <source>
        <dbReference type="SAM" id="Coils"/>
    </source>
</evidence>
<protein>
    <submittedName>
        <fullName evidence="3">Uncharacterized protein</fullName>
    </submittedName>
</protein>
<reference evidence="3" key="1">
    <citation type="journal article" date="2005" name="Environ. Microbiol.">
        <title>Genetic and functional properties of uncultivated thermophilic crenarchaeotes from a subsurface gold mine as revealed by analysis of genome fragments.</title>
        <authorList>
            <person name="Nunoura T."/>
            <person name="Hirayama H."/>
            <person name="Takami H."/>
            <person name="Oida H."/>
            <person name="Nishi S."/>
            <person name="Shimamura S."/>
            <person name="Suzuki Y."/>
            <person name="Inagaki F."/>
            <person name="Takai K."/>
            <person name="Nealson K.H."/>
            <person name="Horikoshi K."/>
        </authorList>
    </citation>
    <scope>NUCLEOTIDE SEQUENCE</scope>
</reference>
<evidence type="ECO:0000313" key="3">
    <source>
        <dbReference type="EMBL" id="BAL54840.1"/>
    </source>
</evidence>
<feature type="coiled-coil region" evidence="1">
    <location>
        <begin position="200"/>
        <end position="229"/>
    </location>
</feature>
<sequence length="264" mass="28760">MTGKKIVRVMALALPVMALMAAGPILVNQSHSTESVSAGIREQAGKQVTLTFTNDTGVEADGLQIEFKEAPQGVQLVKVEPFKSTMAVLKSTVLVLTNGRVGPGERARLTVTASPFGVAITDFQWIRQGVLIAGKSRQIEIEERVISRETVSVDRREKEPEPLLVSVRFALVNGASRLFVTQGMMVAEGALLAIKDQIRFEHLMNEIARAKNLKDREKLQAELKKLEVRAPISGLVRELAFDVGEETTNVEAKLMVVTGASTMP</sequence>
<evidence type="ECO:0000256" key="2">
    <source>
        <dbReference type="SAM" id="SignalP"/>
    </source>
</evidence>
<accession>H5SFA4</accession>
<dbReference type="EMBL" id="AP011701">
    <property type="protein sequence ID" value="BAL54840.1"/>
    <property type="molecule type" value="Genomic_DNA"/>
</dbReference>
<feature type="signal peptide" evidence="2">
    <location>
        <begin position="1"/>
        <end position="21"/>
    </location>
</feature>
<reference evidence="3" key="2">
    <citation type="journal article" date="2012" name="PLoS ONE">
        <title>A Deeply Branching Thermophilic Bacterium with an Ancient Acetyl-CoA Pathway Dominates a Subsurface Ecosystem.</title>
        <authorList>
            <person name="Takami H."/>
            <person name="Noguchi H."/>
            <person name="Takaki Y."/>
            <person name="Uchiyama I."/>
            <person name="Toyoda A."/>
            <person name="Nishi S."/>
            <person name="Chee G.-J."/>
            <person name="Arai W."/>
            <person name="Nunoura T."/>
            <person name="Itoh T."/>
            <person name="Hattori M."/>
            <person name="Takai K."/>
        </authorList>
    </citation>
    <scope>NUCLEOTIDE SEQUENCE</scope>
</reference>